<dbReference type="Gene3D" id="3.40.50.150">
    <property type="entry name" value="Vaccinia Virus protein VP39"/>
    <property type="match status" value="1"/>
</dbReference>
<sequence length="437" mass="46971">MSVTILTGDCLELMRTLPDNSVDSVVTDPPYGIRFMGKAWDGADIERRHASADSSEAGRTRNGKAAAAGMYDLAPEAMKAFQRFSEAWAAEAFRVLKPGGLLLSFASPRTYHRMACGIEDAGFEVRDQIMWIFGSGFPKSHNGEWGGTACKPAHEPVVMARKPLEGTVAQNFAKWGTGGLDIDGCRIPTDETLRAGAGLIPCRHDEHTPRGRAGQPSANARYAENGATNFAAAPGPRGGDIAGRWPANVIHDGSDTVVAYFPDAPGQQGDLRGQSRKRVSRGIYGDMPAAPDAPARNDSGSAARFFYCAKATAKDREAGLADFEKRAAGMVSNTSGQHITRRDEGYEPPKRANHHPTVKPTDLMRYLCRLVTPAGGVVLDPFLGSGSTGRGAVLEGMRFIGMEMDRDYAAIALARIADAQREHDEASRQTSLFEKTA</sequence>
<evidence type="ECO:0000256" key="3">
    <source>
        <dbReference type="ARBA" id="ARBA00022679"/>
    </source>
</evidence>
<dbReference type="PRINTS" id="PR00508">
    <property type="entry name" value="S21N4MTFRASE"/>
</dbReference>
<dbReference type="RefSeq" id="WP_167129173.1">
    <property type="nucleotide sequence ID" value="NZ_JAAQQR010000010.1"/>
</dbReference>
<feature type="compositionally biased region" description="Basic and acidic residues" evidence="5">
    <location>
        <begin position="340"/>
        <end position="350"/>
    </location>
</feature>
<evidence type="ECO:0000259" key="6">
    <source>
        <dbReference type="Pfam" id="PF01555"/>
    </source>
</evidence>
<protein>
    <recommendedName>
        <fullName evidence="4">Methyltransferase</fullName>
        <ecNumber evidence="4">2.1.1.-</ecNumber>
    </recommendedName>
</protein>
<dbReference type="InterPro" id="IPR002941">
    <property type="entry name" value="DNA_methylase_N4/N6"/>
</dbReference>
<reference evidence="7 8" key="1">
    <citation type="journal article" date="2011" name="Curr. Microbiol.">
        <title>Luteibacter jiangsuensis sp. nov.: a methamidophos-degrading bacterium isolated from a methamidophos-manufacturing factory.</title>
        <authorList>
            <person name="Wang L."/>
            <person name="Wang G.L."/>
            <person name="Li S.P."/>
            <person name="Jiang J.D."/>
        </authorList>
    </citation>
    <scope>NUCLEOTIDE SEQUENCE [LARGE SCALE GENOMIC DNA]</scope>
    <source>
        <strain evidence="7 8">CGMCC 1.10133</strain>
    </source>
</reference>
<proteinExistence type="inferred from homology"/>
<evidence type="ECO:0000256" key="5">
    <source>
        <dbReference type="SAM" id="MobiDB-lite"/>
    </source>
</evidence>
<evidence type="ECO:0000256" key="4">
    <source>
        <dbReference type="RuleBase" id="RU362026"/>
    </source>
</evidence>
<comment type="caution">
    <text evidence="7">The sequence shown here is derived from an EMBL/GenBank/DDBJ whole genome shotgun (WGS) entry which is preliminary data.</text>
</comment>
<name>A0ABX0QCL7_9GAMM</name>
<dbReference type="EC" id="2.1.1.-" evidence="4"/>
<dbReference type="InterPro" id="IPR029063">
    <property type="entry name" value="SAM-dependent_MTases_sf"/>
</dbReference>
<keyword evidence="3" id="KW-0808">Transferase</keyword>
<keyword evidence="8" id="KW-1185">Reference proteome</keyword>
<dbReference type="PANTHER" id="PTHR13370:SF3">
    <property type="entry name" value="TRNA (GUANINE(10)-N2)-METHYLTRANSFERASE HOMOLOG"/>
    <property type="match status" value="1"/>
</dbReference>
<evidence type="ECO:0000256" key="2">
    <source>
        <dbReference type="ARBA" id="ARBA00022603"/>
    </source>
</evidence>
<comment type="similarity">
    <text evidence="1 4">Belongs to the N(4)/N(6)-methyltransferase family.</text>
</comment>
<dbReference type="EMBL" id="JAAQQR010000010">
    <property type="protein sequence ID" value="NID06613.1"/>
    <property type="molecule type" value="Genomic_DNA"/>
</dbReference>
<evidence type="ECO:0000313" key="8">
    <source>
        <dbReference type="Proteomes" id="UP001429601"/>
    </source>
</evidence>
<dbReference type="Proteomes" id="UP001429601">
    <property type="component" value="Unassembled WGS sequence"/>
</dbReference>
<dbReference type="SUPFAM" id="SSF53335">
    <property type="entry name" value="S-adenosyl-L-methionine-dependent methyltransferases"/>
    <property type="match status" value="1"/>
</dbReference>
<dbReference type="InterPro" id="IPR002052">
    <property type="entry name" value="DNA_methylase_N6_adenine_CS"/>
</dbReference>
<dbReference type="InterPro" id="IPR001091">
    <property type="entry name" value="RM_Methyltransferase"/>
</dbReference>
<accession>A0ABX0QCL7</accession>
<feature type="domain" description="DNA methylase N-4/N-6" evidence="6">
    <location>
        <begin position="22"/>
        <end position="412"/>
    </location>
</feature>
<feature type="region of interest" description="Disordered" evidence="5">
    <location>
        <begin position="332"/>
        <end position="357"/>
    </location>
</feature>
<gene>
    <name evidence="7" type="ORF">HBF26_17090</name>
</gene>
<keyword evidence="2" id="KW-0489">Methyltransferase</keyword>
<organism evidence="7 8">
    <name type="scientific">Luteibacter jiangsuensis</name>
    <dbReference type="NCBI Taxonomy" id="637577"/>
    <lineage>
        <taxon>Bacteria</taxon>
        <taxon>Pseudomonadati</taxon>
        <taxon>Pseudomonadota</taxon>
        <taxon>Gammaproteobacteria</taxon>
        <taxon>Lysobacterales</taxon>
        <taxon>Rhodanobacteraceae</taxon>
        <taxon>Luteibacter</taxon>
    </lineage>
</organism>
<dbReference type="PROSITE" id="PS00092">
    <property type="entry name" value="N6_MTASE"/>
    <property type="match status" value="1"/>
</dbReference>
<evidence type="ECO:0000256" key="1">
    <source>
        <dbReference type="ARBA" id="ARBA00006594"/>
    </source>
</evidence>
<dbReference type="PANTHER" id="PTHR13370">
    <property type="entry name" value="RNA METHYLASE-RELATED"/>
    <property type="match status" value="1"/>
</dbReference>
<dbReference type="Pfam" id="PF01555">
    <property type="entry name" value="N6_N4_Mtase"/>
    <property type="match status" value="1"/>
</dbReference>
<evidence type="ECO:0000313" key="7">
    <source>
        <dbReference type="EMBL" id="NID06613.1"/>
    </source>
</evidence>